<dbReference type="OrthoDB" id="8547564at2"/>
<keyword evidence="1" id="KW-0175">Coiled coil</keyword>
<proteinExistence type="predicted"/>
<dbReference type="RefSeq" id="WP_090828897.1">
    <property type="nucleotide sequence ID" value="NZ_FOBH01000007.1"/>
</dbReference>
<gene>
    <name evidence="3" type="ORF">SAMN05216387_107120</name>
</gene>
<dbReference type="EMBL" id="FOBH01000007">
    <property type="protein sequence ID" value="SEL26350.1"/>
    <property type="molecule type" value="Genomic_DNA"/>
</dbReference>
<sequence>MKAVIFIFVLFSLPGLVLAQAPPNSYPKIPYPPPDPRVIQLEITLNQLNQAQQSVYQQFQMVQELRRNETQGNLPQAVLNPYPAQAPYSMGGMTSNPPLNYDDLVRLQREQQERVQQYTRNLNELYARYSELEEQKRAVLSQLMELTKGQQ</sequence>
<keyword evidence="4" id="KW-1185">Reference proteome</keyword>
<protein>
    <submittedName>
        <fullName evidence="3">Uncharacterized protein</fullName>
    </submittedName>
</protein>
<organism evidence="3 4">
    <name type="scientific">Nitrosovibrio tenuis</name>
    <dbReference type="NCBI Taxonomy" id="1233"/>
    <lineage>
        <taxon>Bacteria</taxon>
        <taxon>Pseudomonadati</taxon>
        <taxon>Pseudomonadota</taxon>
        <taxon>Betaproteobacteria</taxon>
        <taxon>Nitrosomonadales</taxon>
        <taxon>Nitrosomonadaceae</taxon>
        <taxon>Nitrosovibrio</taxon>
    </lineage>
</organism>
<evidence type="ECO:0000256" key="1">
    <source>
        <dbReference type="SAM" id="Coils"/>
    </source>
</evidence>
<evidence type="ECO:0000313" key="3">
    <source>
        <dbReference type="EMBL" id="SEL26350.1"/>
    </source>
</evidence>
<name>A0A1H7NRX7_9PROT</name>
<dbReference type="Proteomes" id="UP000198620">
    <property type="component" value="Unassembled WGS sequence"/>
</dbReference>
<evidence type="ECO:0000256" key="2">
    <source>
        <dbReference type="SAM" id="SignalP"/>
    </source>
</evidence>
<reference evidence="3 4" key="1">
    <citation type="submission" date="2016-10" db="EMBL/GenBank/DDBJ databases">
        <authorList>
            <person name="de Groot N.N."/>
        </authorList>
    </citation>
    <scope>NUCLEOTIDE SEQUENCE [LARGE SCALE GENOMIC DNA]</scope>
    <source>
        <strain evidence="3 4">Nv1</strain>
    </source>
</reference>
<evidence type="ECO:0000313" key="4">
    <source>
        <dbReference type="Proteomes" id="UP000198620"/>
    </source>
</evidence>
<feature type="coiled-coil region" evidence="1">
    <location>
        <begin position="101"/>
        <end position="149"/>
    </location>
</feature>
<feature type="chain" id="PRO_5011714644" evidence="2">
    <location>
        <begin position="20"/>
        <end position="151"/>
    </location>
</feature>
<feature type="signal peptide" evidence="2">
    <location>
        <begin position="1"/>
        <end position="19"/>
    </location>
</feature>
<keyword evidence="2" id="KW-0732">Signal</keyword>
<dbReference type="STRING" id="1233.SAMN05216387_107120"/>
<accession>A0A1H7NRX7</accession>
<dbReference type="AlphaFoldDB" id="A0A1H7NRX7"/>